<dbReference type="KEGG" id="ela:UCREL1_1220"/>
<dbReference type="GO" id="GO:0046872">
    <property type="term" value="F:metal ion binding"/>
    <property type="evidence" value="ECO:0007669"/>
    <property type="project" value="UniProtKB-KW"/>
</dbReference>
<evidence type="ECO:0000313" key="7">
    <source>
        <dbReference type="Proteomes" id="UP000012174"/>
    </source>
</evidence>
<keyword evidence="2" id="KW-0479">Metal-binding</keyword>
<dbReference type="OMA" id="PCSHADS"/>
<evidence type="ECO:0000259" key="5">
    <source>
        <dbReference type="SMART" id="SM00849"/>
    </source>
</evidence>
<proteinExistence type="inferred from homology"/>
<evidence type="ECO:0000313" key="6">
    <source>
        <dbReference type="EMBL" id="EMR71714.1"/>
    </source>
</evidence>
<dbReference type="PANTHER" id="PTHR42978">
    <property type="entry name" value="QUORUM-QUENCHING LACTONASE YTNP-RELATED-RELATED"/>
    <property type="match status" value="1"/>
</dbReference>
<reference evidence="7" key="1">
    <citation type="journal article" date="2013" name="Genome Announc.">
        <title>Draft genome sequence of the grapevine dieback fungus Eutypa lata UCR-EL1.</title>
        <authorList>
            <person name="Blanco-Ulate B."/>
            <person name="Rolshausen P.E."/>
            <person name="Cantu D."/>
        </authorList>
    </citation>
    <scope>NUCLEOTIDE SEQUENCE [LARGE SCALE GENOMIC DNA]</scope>
    <source>
        <strain evidence="7">UCR-EL1</strain>
    </source>
</reference>
<dbReference type="InterPro" id="IPR001279">
    <property type="entry name" value="Metallo-B-lactamas"/>
</dbReference>
<name>M7SYL6_EUTLA</name>
<dbReference type="SMART" id="SM00849">
    <property type="entry name" value="Lactamase_B"/>
    <property type="match status" value="1"/>
</dbReference>
<evidence type="ECO:0000256" key="3">
    <source>
        <dbReference type="ARBA" id="ARBA00022801"/>
    </source>
</evidence>
<dbReference type="GO" id="GO:0016787">
    <property type="term" value="F:hydrolase activity"/>
    <property type="evidence" value="ECO:0007669"/>
    <property type="project" value="UniProtKB-KW"/>
</dbReference>
<evidence type="ECO:0000256" key="1">
    <source>
        <dbReference type="ARBA" id="ARBA00007749"/>
    </source>
</evidence>
<accession>M7SYL6</accession>
<dbReference type="EMBL" id="KB705596">
    <property type="protein sequence ID" value="EMR71714.1"/>
    <property type="molecule type" value="Genomic_DNA"/>
</dbReference>
<dbReference type="HOGENOM" id="CLU_030571_1_0_1"/>
<dbReference type="InterPro" id="IPR051013">
    <property type="entry name" value="MBL_superfamily_lactonases"/>
</dbReference>
<dbReference type="Proteomes" id="UP000012174">
    <property type="component" value="Unassembled WGS sequence"/>
</dbReference>
<dbReference type="eggNOG" id="ENOG502S1A6">
    <property type="taxonomic scope" value="Eukaryota"/>
</dbReference>
<dbReference type="Gene3D" id="3.60.15.10">
    <property type="entry name" value="Ribonuclease Z/Hydroxyacylglutathione hydrolase-like"/>
    <property type="match status" value="1"/>
</dbReference>
<keyword evidence="3" id="KW-0378">Hydrolase</keyword>
<dbReference type="PANTHER" id="PTHR42978:SF5">
    <property type="entry name" value="METALLO-BETA-LACTAMASE DOMAIN-CONTAINING PROTEIN"/>
    <property type="match status" value="1"/>
</dbReference>
<gene>
    <name evidence="6" type="ORF">UCREL1_1220</name>
</gene>
<evidence type="ECO:0000256" key="2">
    <source>
        <dbReference type="ARBA" id="ARBA00022723"/>
    </source>
</evidence>
<comment type="similarity">
    <text evidence="1">Belongs to the metallo-beta-lactamase superfamily.</text>
</comment>
<dbReference type="CDD" id="cd07730">
    <property type="entry name" value="metallo-hydrolase-like_MBL-fold"/>
    <property type="match status" value="1"/>
</dbReference>
<sequence>MPAEALVEPVIPGHELLNFPTLSFLITHPPSGRRILFDLGCRKDFWNLPPPVAHTIDKKVPGIKVDKNLVDILVEGDVEVSKLEAAIISHHHFDHIGDPNTFPASMELVVGPGFRAEFLPGYPTCEASPAFENSFAGRNVREITFSAQDLVAGYRSYDYFADGSMYILHTPGHTGSHLSALVRTTPDTFVFLGADICHFGGVFRPTPYVPMPPALSGEQIGRLDRHAAIYACGIFASCHPDPENARTTAYQKPCSHADSWYHDPALAHQTVEKLKALDADDRILVLIAHDPALMNSVPLFPHDTLNDWYELGLKERLRWGFLNELPVFGEPTKYLVDGTYISGQRVRSLDVRQC</sequence>
<dbReference type="OrthoDB" id="10250730at2759"/>
<protein>
    <submittedName>
        <fullName evidence="6">Putative metallo-beta-lactamase superfamily protein</fullName>
    </submittedName>
</protein>
<keyword evidence="7" id="KW-1185">Reference proteome</keyword>
<dbReference type="InterPro" id="IPR036866">
    <property type="entry name" value="RibonucZ/Hydroxyglut_hydro"/>
</dbReference>
<dbReference type="SUPFAM" id="SSF56281">
    <property type="entry name" value="Metallo-hydrolase/oxidoreductase"/>
    <property type="match status" value="1"/>
</dbReference>
<feature type="domain" description="Metallo-beta-lactamase" evidence="5">
    <location>
        <begin position="20"/>
        <end position="234"/>
    </location>
</feature>
<evidence type="ECO:0000256" key="4">
    <source>
        <dbReference type="ARBA" id="ARBA00022833"/>
    </source>
</evidence>
<keyword evidence="4" id="KW-0862">Zinc</keyword>
<dbReference type="AlphaFoldDB" id="M7SYL6"/>
<organism evidence="6 7">
    <name type="scientific">Eutypa lata (strain UCR-EL1)</name>
    <name type="common">Grapevine dieback disease fungus</name>
    <name type="synonym">Eutypa armeniacae</name>
    <dbReference type="NCBI Taxonomy" id="1287681"/>
    <lineage>
        <taxon>Eukaryota</taxon>
        <taxon>Fungi</taxon>
        <taxon>Dikarya</taxon>
        <taxon>Ascomycota</taxon>
        <taxon>Pezizomycotina</taxon>
        <taxon>Sordariomycetes</taxon>
        <taxon>Xylariomycetidae</taxon>
        <taxon>Xylariales</taxon>
        <taxon>Diatrypaceae</taxon>
        <taxon>Eutypa</taxon>
    </lineage>
</organism>
<dbReference type="Pfam" id="PF00753">
    <property type="entry name" value="Lactamase_B"/>
    <property type="match status" value="1"/>
</dbReference>